<dbReference type="EMBL" id="QRBI01000112">
    <property type="protein sequence ID" value="RMC10299.1"/>
    <property type="molecule type" value="Genomic_DNA"/>
</dbReference>
<evidence type="ECO:0000313" key="3">
    <source>
        <dbReference type="Proteomes" id="UP000269221"/>
    </source>
</evidence>
<keyword evidence="3" id="KW-1185">Reference proteome</keyword>
<name>A0A3M0KAT1_HIRRU</name>
<organism evidence="2 3">
    <name type="scientific">Hirundo rustica rustica</name>
    <dbReference type="NCBI Taxonomy" id="333673"/>
    <lineage>
        <taxon>Eukaryota</taxon>
        <taxon>Metazoa</taxon>
        <taxon>Chordata</taxon>
        <taxon>Craniata</taxon>
        <taxon>Vertebrata</taxon>
        <taxon>Euteleostomi</taxon>
        <taxon>Archelosauria</taxon>
        <taxon>Archosauria</taxon>
        <taxon>Dinosauria</taxon>
        <taxon>Saurischia</taxon>
        <taxon>Theropoda</taxon>
        <taxon>Coelurosauria</taxon>
        <taxon>Aves</taxon>
        <taxon>Neognathae</taxon>
        <taxon>Neoaves</taxon>
        <taxon>Telluraves</taxon>
        <taxon>Australaves</taxon>
        <taxon>Passeriformes</taxon>
        <taxon>Sylvioidea</taxon>
        <taxon>Hirundinidae</taxon>
        <taxon>Hirundo</taxon>
    </lineage>
</organism>
<gene>
    <name evidence="2" type="ORF">DUI87_13101</name>
</gene>
<dbReference type="Proteomes" id="UP000269221">
    <property type="component" value="Unassembled WGS sequence"/>
</dbReference>
<feature type="region of interest" description="Disordered" evidence="1">
    <location>
        <begin position="80"/>
        <end position="100"/>
    </location>
</feature>
<evidence type="ECO:0000256" key="1">
    <source>
        <dbReference type="SAM" id="MobiDB-lite"/>
    </source>
</evidence>
<proteinExistence type="predicted"/>
<feature type="region of interest" description="Disordered" evidence="1">
    <location>
        <begin position="45"/>
        <end position="66"/>
    </location>
</feature>
<dbReference type="AlphaFoldDB" id="A0A3M0KAT1"/>
<evidence type="ECO:0000313" key="2">
    <source>
        <dbReference type="EMBL" id="RMC10299.1"/>
    </source>
</evidence>
<sequence length="100" mass="11176">MVSELARDEPKCQNLKLLKELSIESLQSKVFKSLKMQERFRDFSAGESAKNQGEFDQQVKEGGSPPLLCSYETPPGMLHPALGLQTQEGPDEESCAKFTR</sequence>
<accession>A0A3M0KAT1</accession>
<protein>
    <submittedName>
        <fullName evidence="2">Uncharacterized protein</fullName>
    </submittedName>
</protein>
<reference evidence="2 3" key="1">
    <citation type="submission" date="2018-07" db="EMBL/GenBank/DDBJ databases">
        <title>A high quality draft genome assembly of the barn swallow (H. rustica rustica).</title>
        <authorList>
            <person name="Formenti G."/>
            <person name="Chiara M."/>
            <person name="Poveda L."/>
            <person name="Francoijs K.-J."/>
            <person name="Bonisoli-Alquati A."/>
            <person name="Canova L."/>
            <person name="Gianfranceschi L."/>
            <person name="Horner D.S."/>
            <person name="Saino N."/>
        </authorList>
    </citation>
    <scope>NUCLEOTIDE SEQUENCE [LARGE SCALE GENOMIC DNA]</scope>
    <source>
        <strain evidence="2">Chelidonia</strain>
        <tissue evidence="2">Blood</tissue>
    </source>
</reference>
<comment type="caution">
    <text evidence="2">The sequence shown here is derived from an EMBL/GenBank/DDBJ whole genome shotgun (WGS) entry which is preliminary data.</text>
</comment>